<evidence type="ECO:0000313" key="7">
    <source>
        <dbReference type="EMBL" id="KAJ6052891.1"/>
    </source>
</evidence>
<dbReference type="EMBL" id="JAQJZL010000002">
    <property type="protein sequence ID" value="KAJ6052891.1"/>
    <property type="molecule type" value="Genomic_DNA"/>
</dbReference>
<keyword evidence="2" id="KW-0238">DNA-binding</keyword>
<evidence type="ECO:0000256" key="2">
    <source>
        <dbReference type="ARBA" id="ARBA00023125"/>
    </source>
</evidence>
<evidence type="ECO:0000256" key="3">
    <source>
        <dbReference type="ARBA" id="ARBA00023163"/>
    </source>
</evidence>
<protein>
    <recommendedName>
        <fullName evidence="6">Zn(2)-C6 fungal-type domain-containing protein</fullName>
    </recommendedName>
</protein>
<dbReference type="Gene3D" id="4.10.240.10">
    <property type="entry name" value="Zn(2)-C6 fungal-type DNA-binding domain"/>
    <property type="match status" value="1"/>
</dbReference>
<dbReference type="PROSITE" id="PS50048">
    <property type="entry name" value="ZN2_CY6_FUNGAL_2"/>
    <property type="match status" value="1"/>
</dbReference>
<name>A0AAD6INL6_PENCN</name>
<evidence type="ECO:0000256" key="5">
    <source>
        <dbReference type="SAM" id="MobiDB-lite"/>
    </source>
</evidence>
<accession>A0AAD6INL6</accession>
<dbReference type="InterPro" id="IPR021858">
    <property type="entry name" value="Fun_TF"/>
</dbReference>
<evidence type="ECO:0000256" key="1">
    <source>
        <dbReference type="ARBA" id="ARBA00023015"/>
    </source>
</evidence>
<evidence type="ECO:0000256" key="4">
    <source>
        <dbReference type="ARBA" id="ARBA00023242"/>
    </source>
</evidence>
<feature type="region of interest" description="Disordered" evidence="5">
    <location>
        <begin position="52"/>
        <end position="96"/>
    </location>
</feature>
<dbReference type="Pfam" id="PF00172">
    <property type="entry name" value="Zn_clus"/>
    <property type="match status" value="1"/>
</dbReference>
<dbReference type="SMART" id="SM00066">
    <property type="entry name" value="GAL4"/>
    <property type="match status" value="1"/>
</dbReference>
<dbReference type="SUPFAM" id="SSF57701">
    <property type="entry name" value="Zn2/Cys6 DNA-binding domain"/>
    <property type="match status" value="1"/>
</dbReference>
<dbReference type="InterPro" id="IPR001138">
    <property type="entry name" value="Zn2Cys6_DnaBD"/>
</dbReference>
<dbReference type="PROSITE" id="PS00463">
    <property type="entry name" value="ZN2_CY6_FUNGAL_1"/>
    <property type="match status" value="1"/>
</dbReference>
<dbReference type="GO" id="GO:0000981">
    <property type="term" value="F:DNA-binding transcription factor activity, RNA polymerase II-specific"/>
    <property type="evidence" value="ECO:0007669"/>
    <property type="project" value="InterPro"/>
</dbReference>
<dbReference type="GO" id="GO:0003677">
    <property type="term" value="F:DNA binding"/>
    <property type="evidence" value="ECO:0007669"/>
    <property type="project" value="UniProtKB-KW"/>
</dbReference>
<organism evidence="7 8">
    <name type="scientific">Penicillium canescens</name>
    <dbReference type="NCBI Taxonomy" id="5083"/>
    <lineage>
        <taxon>Eukaryota</taxon>
        <taxon>Fungi</taxon>
        <taxon>Dikarya</taxon>
        <taxon>Ascomycota</taxon>
        <taxon>Pezizomycotina</taxon>
        <taxon>Eurotiomycetes</taxon>
        <taxon>Eurotiomycetidae</taxon>
        <taxon>Eurotiales</taxon>
        <taxon>Aspergillaceae</taxon>
        <taxon>Penicillium</taxon>
    </lineage>
</organism>
<dbReference type="Proteomes" id="UP001219568">
    <property type="component" value="Unassembled WGS sequence"/>
</dbReference>
<gene>
    <name evidence="7" type="ORF">N7460_003425</name>
</gene>
<comment type="caution">
    <text evidence="7">The sequence shown here is derived from an EMBL/GenBank/DDBJ whole genome shotgun (WGS) entry which is preliminary data.</text>
</comment>
<dbReference type="GO" id="GO:0008270">
    <property type="term" value="F:zinc ion binding"/>
    <property type="evidence" value="ECO:0007669"/>
    <property type="project" value="InterPro"/>
</dbReference>
<dbReference type="Pfam" id="PF11951">
    <property type="entry name" value="Fungal_trans_2"/>
    <property type="match status" value="1"/>
</dbReference>
<reference evidence="7" key="1">
    <citation type="journal article" date="2023" name="IMA Fungus">
        <title>Comparative genomic study of the Penicillium genus elucidates a diverse pangenome and 15 lateral gene transfer events.</title>
        <authorList>
            <person name="Petersen C."/>
            <person name="Sorensen T."/>
            <person name="Nielsen M.R."/>
            <person name="Sondergaard T.E."/>
            <person name="Sorensen J.L."/>
            <person name="Fitzpatrick D.A."/>
            <person name="Frisvad J.C."/>
            <person name="Nielsen K.L."/>
        </authorList>
    </citation>
    <scope>NUCLEOTIDE SEQUENCE</scope>
    <source>
        <strain evidence="7">IBT 15450</strain>
    </source>
</reference>
<dbReference type="CDD" id="cd00067">
    <property type="entry name" value="GAL4"/>
    <property type="match status" value="1"/>
</dbReference>
<reference evidence="7" key="2">
    <citation type="submission" date="2023-01" db="EMBL/GenBank/DDBJ databases">
        <authorList>
            <person name="Petersen C."/>
        </authorList>
    </citation>
    <scope>NUCLEOTIDE SEQUENCE</scope>
    <source>
        <strain evidence="7">IBT 15450</strain>
    </source>
</reference>
<feature type="compositionally biased region" description="Low complexity" evidence="5">
    <location>
        <begin position="62"/>
        <end position="76"/>
    </location>
</feature>
<feature type="domain" description="Zn(2)-C6 fungal-type" evidence="6">
    <location>
        <begin position="10"/>
        <end position="39"/>
    </location>
</feature>
<proteinExistence type="predicted"/>
<keyword evidence="1" id="KW-0805">Transcription regulation</keyword>
<dbReference type="PANTHER" id="PTHR38791:SF5">
    <property type="entry name" value="TRANSCRIPTION FACTOR DBAG-RELATED"/>
    <property type="match status" value="1"/>
</dbReference>
<dbReference type="InterPro" id="IPR036864">
    <property type="entry name" value="Zn2-C6_fun-type_DNA-bd_sf"/>
</dbReference>
<dbReference type="InterPro" id="IPR053175">
    <property type="entry name" value="DHMBA_Reg_Transcription_Factor"/>
</dbReference>
<evidence type="ECO:0000313" key="8">
    <source>
        <dbReference type="Proteomes" id="UP001219568"/>
    </source>
</evidence>
<dbReference type="AlphaFoldDB" id="A0AAD6INL6"/>
<keyword evidence="4" id="KW-0539">Nucleus</keyword>
<evidence type="ECO:0000259" key="6">
    <source>
        <dbReference type="PROSITE" id="PS50048"/>
    </source>
</evidence>
<keyword evidence="3" id="KW-0804">Transcription</keyword>
<sequence>MVYDGKPSKGCGNCRSRKIRCDQARPACWECTRTNRECSGYRDELSLMFRDQSESVRRKARSSQSSSASTTGSLRRQGPARPGRTAFHRQNVVSSSMTSFSEGTEVYFGSDHENQFLTRQLRQSPRETHPNTGLSRQEAICFFLQSHAIPGTSLMTDSLTTFLMQSGGSSGQRAIQSSIVAVASAMLSRVQNVTSLRQTARQEYGSALKMVNEALANTDEAKTNQTLGAVVLLSLYEIVISRAPQGIESWTNHISGAAALLEYRGLGQLLTEAGVRLFLHLRYQIIISCLQRDVRVPGSLLETAKLDMIPQVKDALGNKLITIIGNLANLRADIHTTANSNPQEVLTAACAIEADLIAWLVTLPPDFTYSSHTLMPLDRAFERRCHGIRPLNNEYHLYPDIWAPSCWNHYRCARILVSEIILSHAHKLSNGSATSLSEDFRLHCKSLRSTIRRLGADICRSVPFHLGACNSEVLPETPILPPESYLGGLMLLWPLFIAGIIEGPKHPQRRWVIQCLKTIGHSWGLDQALAEMDLLTVDPGMFCSAERYGEAADVMSGLSGVLQFSIFHVPYYGLSALKEYQAIRASSA</sequence>
<keyword evidence="8" id="KW-1185">Reference proteome</keyword>
<dbReference type="PANTHER" id="PTHR38791">
    <property type="entry name" value="ZN(II)2CYS6 TRANSCRIPTION FACTOR (EUROFUNG)-RELATED-RELATED"/>
    <property type="match status" value="1"/>
</dbReference>